<keyword evidence="2" id="KW-1003">Cell membrane</keyword>
<feature type="transmembrane region" description="Helical" evidence="6">
    <location>
        <begin position="15"/>
        <end position="32"/>
    </location>
</feature>
<evidence type="ECO:0000256" key="5">
    <source>
        <dbReference type="ARBA" id="ARBA00023136"/>
    </source>
</evidence>
<keyword evidence="3 6" id="KW-0812">Transmembrane</keyword>
<evidence type="ECO:0000256" key="4">
    <source>
        <dbReference type="ARBA" id="ARBA00022989"/>
    </source>
</evidence>
<dbReference type="AlphaFoldDB" id="A0A1I0MW46"/>
<feature type="transmembrane region" description="Helical" evidence="6">
    <location>
        <begin position="101"/>
        <end position="121"/>
    </location>
</feature>
<evidence type="ECO:0000256" key="3">
    <source>
        <dbReference type="ARBA" id="ARBA00022692"/>
    </source>
</evidence>
<feature type="transmembrane region" description="Helical" evidence="6">
    <location>
        <begin position="70"/>
        <end position="89"/>
    </location>
</feature>
<dbReference type="Pfam" id="PF02653">
    <property type="entry name" value="BPD_transp_2"/>
    <property type="match status" value="1"/>
</dbReference>
<dbReference type="PANTHER" id="PTHR30482">
    <property type="entry name" value="HIGH-AFFINITY BRANCHED-CHAIN AMINO ACID TRANSPORT SYSTEM PERMEASE"/>
    <property type="match status" value="1"/>
</dbReference>
<dbReference type="EMBL" id="FOJI01000002">
    <property type="protein sequence ID" value="SEV92638.1"/>
    <property type="molecule type" value="Genomic_DNA"/>
</dbReference>
<gene>
    <name evidence="7" type="ORF">SAMN05421659_102174</name>
</gene>
<feature type="transmembrane region" description="Helical" evidence="6">
    <location>
        <begin position="192"/>
        <end position="211"/>
    </location>
</feature>
<dbReference type="STRING" id="99656.SAMN05421659_102174"/>
<dbReference type="CDD" id="cd06581">
    <property type="entry name" value="TM_PBP1_LivM_like"/>
    <property type="match status" value="1"/>
</dbReference>
<keyword evidence="8" id="KW-1185">Reference proteome</keyword>
<proteinExistence type="predicted"/>
<protein>
    <submittedName>
        <fullName evidence="7">Branched-chain amino acid transport system permease protein</fullName>
    </submittedName>
</protein>
<dbReference type="PANTHER" id="PTHR30482:SF10">
    <property type="entry name" value="HIGH-AFFINITY BRANCHED-CHAIN AMINO ACID TRANSPORT PROTEIN BRAE"/>
    <property type="match status" value="1"/>
</dbReference>
<feature type="transmembrane region" description="Helical" evidence="6">
    <location>
        <begin position="44"/>
        <end position="64"/>
    </location>
</feature>
<reference evidence="7 8" key="1">
    <citation type="submission" date="2016-10" db="EMBL/GenBank/DDBJ databases">
        <authorList>
            <person name="de Groot N.N."/>
        </authorList>
    </citation>
    <scope>NUCLEOTIDE SEQUENCE [LARGE SCALE GENOMIC DNA]</scope>
    <source>
        <strain evidence="7 8">DSM 9179</strain>
    </source>
</reference>
<dbReference type="RefSeq" id="WP_092450976.1">
    <property type="nucleotide sequence ID" value="NZ_FOJI01000002.1"/>
</dbReference>
<sequence>MNRLKSMDKKTKSNFITYGMVIIAYLIMQGLITSQSISSTLNGLLIPLCYYVILAISLNLTVGILGELSLGHAGFMCVGAFTSAFFSRITKDLITNVSLRFMLAILIGAAFAAIFGIIISLSVTRLSGDYLAIVTLAFGEIIKNVINALYVGSDSTGFHFSLKDVAGLGLNTDGKVVVQGAMGITKIPRDSTFIVGIILVLITLVIVLNLIHSRAGRAIMAVRDNRIAAESVGINIKKYRVMAFSISASLAGVAGVLYAHSMSQITASPDKFGYNASIAILVFVVLGGIGKVRGSMIAAIILTMLPEYLRFLKDYRMLIYAIVLIIMMIFNWSPKIIAWRSTHSLKRFVKGLIKKNQEEIK</sequence>
<comment type="subcellular location">
    <subcellularLocation>
        <location evidence="1">Cell membrane</location>
        <topology evidence="1">Multi-pass membrane protein</topology>
    </subcellularLocation>
</comment>
<organism evidence="7 8">
    <name type="scientific">[Clostridium] fimetarium</name>
    <dbReference type="NCBI Taxonomy" id="99656"/>
    <lineage>
        <taxon>Bacteria</taxon>
        <taxon>Bacillati</taxon>
        <taxon>Bacillota</taxon>
        <taxon>Clostridia</taxon>
        <taxon>Lachnospirales</taxon>
        <taxon>Lachnospiraceae</taxon>
    </lineage>
</organism>
<keyword evidence="4 6" id="KW-1133">Transmembrane helix</keyword>
<dbReference type="OrthoDB" id="9789927at2"/>
<evidence type="ECO:0000256" key="2">
    <source>
        <dbReference type="ARBA" id="ARBA00022475"/>
    </source>
</evidence>
<feature type="transmembrane region" description="Helical" evidence="6">
    <location>
        <begin position="318"/>
        <end position="338"/>
    </location>
</feature>
<accession>A0A1I0MW46</accession>
<dbReference type="Proteomes" id="UP000199701">
    <property type="component" value="Unassembled WGS sequence"/>
</dbReference>
<evidence type="ECO:0000313" key="7">
    <source>
        <dbReference type="EMBL" id="SEV92638.1"/>
    </source>
</evidence>
<dbReference type="GO" id="GO:0005886">
    <property type="term" value="C:plasma membrane"/>
    <property type="evidence" value="ECO:0007669"/>
    <property type="project" value="UniProtKB-SubCell"/>
</dbReference>
<evidence type="ECO:0000313" key="8">
    <source>
        <dbReference type="Proteomes" id="UP000199701"/>
    </source>
</evidence>
<evidence type="ECO:0000256" key="6">
    <source>
        <dbReference type="SAM" id="Phobius"/>
    </source>
</evidence>
<keyword evidence="5 6" id="KW-0472">Membrane</keyword>
<dbReference type="InterPro" id="IPR001851">
    <property type="entry name" value="ABC_transp_permease"/>
</dbReference>
<dbReference type="GO" id="GO:0015658">
    <property type="term" value="F:branched-chain amino acid transmembrane transporter activity"/>
    <property type="evidence" value="ECO:0007669"/>
    <property type="project" value="InterPro"/>
</dbReference>
<evidence type="ECO:0000256" key="1">
    <source>
        <dbReference type="ARBA" id="ARBA00004651"/>
    </source>
</evidence>
<name>A0A1I0MW46_9FIRM</name>
<dbReference type="InterPro" id="IPR043428">
    <property type="entry name" value="LivM-like"/>
</dbReference>